<reference evidence="2" key="2">
    <citation type="journal article" date="2017" name="J. Anim. Genet.">
        <title>Multiple reference genome sequences of hot pepper reveal the massive evolution of plant disease resistance genes by retroduplication.</title>
        <authorList>
            <person name="Kim S."/>
            <person name="Park J."/>
            <person name="Yeom S.-I."/>
            <person name="Kim Y.-M."/>
            <person name="Seo E."/>
            <person name="Kim K.-T."/>
            <person name="Kim M.-S."/>
            <person name="Lee J.M."/>
            <person name="Cheong K."/>
            <person name="Shin H.-S."/>
            <person name="Kim S.-B."/>
            <person name="Han K."/>
            <person name="Lee J."/>
            <person name="Park M."/>
            <person name="Lee H.-A."/>
            <person name="Lee H.-Y."/>
            <person name="Lee Y."/>
            <person name="Oh S."/>
            <person name="Lee J.H."/>
            <person name="Choi E."/>
            <person name="Choi E."/>
            <person name="Lee S.E."/>
            <person name="Jeon J."/>
            <person name="Kim H."/>
            <person name="Choi G."/>
            <person name="Song H."/>
            <person name="Lee J."/>
            <person name="Lee S.-C."/>
            <person name="Kwon J.-K."/>
            <person name="Lee H.-Y."/>
            <person name="Koo N."/>
            <person name="Hong Y."/>
            <person name="Kim R.W."/>
            <person name="Kang W.-H."/>
            <person name="Huh J.H."/>
            <person name="Kang B.-C."/>
            <person name="Yang T.-J."/>
            <person name="Lee Y.-H."/>
            <person name="Bennetzen J.L."/>
            <person name="Choi D."/>
        </authorList>
    </citation>
    <scope>NUCLEOTIDE SEQUENCE [LARGE SCALE GENOMIC DNA]</scope>
    <source>
        <strain evidence="2">cv. PBC81</strain>
    </source>
</reference>
<name>A0A2G2XLP5_CAPBA</name>
<organism evidence="1 2">
    <name type="scientific">Capsicum baccatum</name>
    <name type="common">Peruvian pepper</name>
    <dbReference type="NCBI Taxonomy" id="33114"/>
    <lineage>
        <taxon>Eukaryota</taxon>
        <taxon>Viridiplantae</taxon>
        <taxon>Streptophyta</taxon>
        <taxon>Embryophyta</taxon>
        <taxon>Tracheophyta</taxon>
        <taxon>Spermatophyta</taxon>
        <taxon>Magnoliopsida</taxon>
        <taxon>eudicotyledons</taxon>
        <taxon>Gunneridae</taxon>
        <taxon>Pentapetalae</taxon>
        <taxon>asterids</taxon>
        <taxon>lamiids</taxon>
        <taxon>Solanales</taxon>
        <taxon>Solanaceae</taxon>
        <taxon>Solanoideae</taxon>
        <taxon>Capsiceae</taxon>
        <taxon>Capsicum</taxon>
    </lineage>
</organism>
<proteinExistence type="predicted"/>
<evidence type="ECO:0000313" key="2">
    <source>
        <dbReference type="Proteomes" id="UP000224567"/>
    </source>
</evidence>
<reference evidence="1 2" key="1">
    <citation type="journal article" date="2017" name="Genome Biol.">
        <title>New reference genome sequences of hot pepper reveal the massive evolution of plant disease-resistance genes by retroduplication.</title>
        <authorList>
            <person name="Kim S."/>
            <person name="Park J."/>
            <person name="Yeom S.I."/>
            <person name="Kim Y.M."/>
            <person name="Seo E."/>
            <person name="Kim K.T."/>
            <person name="Kim M.S."/>
            <person name="Lee J.M."/>
            <person name="Cheong K."/>
            <person name="Shin H.S."/>
            <person name="Kim S.B."/>
            <person name="Han K."/>
            <person name="Lee J."/>
            <person name="Park M."/>
            <person name="Lee H.A."/>
            <person name="Lee H.Y."/>
            <person name="Lee Y."/>
            <person name="Oh S."/>
            <person name="Lee J.H."/>
            <person name="Choi E."/>
            <person name="Choi E."/>
            <person name="Lee S.E."/>
            <person name="Jeon J."/>
            <person name="Kim H."/>
            <person name="Choi G."/>
            <person name="Song H."/>
            <person name="Lee J."/>
            <person name="Lee S.C."/>
            <person name="Kwon J.K."/>
            <person name="Lee H.Y."/>
            <person name="Koo N."/>
            <person name="Hong Y."/>
            <person name="Kim R.W."/>
            <person name="Kang W.H."/>
            <person name="Huh J.H."/>
            <person name="Kang B.C."/>
            <person name="Yang T.J."/>
            <person name="Lee Y.H."/>
            <person name="Bennetzen J.L."/>
            <person name="Choi D."/>
        </authorList>
    </citation>
    <scope>NUCLEOTIDE SEQUENCE [LARGE SCALE GENOMIC DNA]</scope>
    <source>
        <strain evidence="2">cv. PBC81</strain>
    </source>
</reference>
<gene>
    <name evidence="1" type="ORF">CQW23_00771</name>
</gene>
<protein>
    <submittedName>
        <fullName evidence="1">Uncharacterized protein</fullName>
    </submittedName>
</protein>
<dbReference type="Proteomes" id="UP000224567">
    <property type="component" value="Unassembled WGS sequence"/>
</dbReference>
<dbReference type="AlphaFoldDB" id="A0A2G2XLP5"/>
<evidence type="ECO:0000313" key="1">
    <source>
        <dbReference type="EMBL" id="PHT58408.1"/>
    </source>
</evidence>
<dbReference type="PANTHER" id="PTHR11092">
    <property type="entry name" value="SUGAR NUCLEOTIDE EPIMERASE RELATED"/>
    <property type="match status" value="1"/>
</dbReference>
<keyword evidence="2" id="KW-1185">Reference proteome</keyword>
<dbReference type="STRING" id="33114.A0A2G2XLP5"/>
<dbReference type="OrthoDB" id="276721at2759"/>
<comment type="caution">
    <text evidence="1">The sequence shown here is derived from an EMBL/GenBank/DDBJ whole genome shotgun (WGS) entry which is preliminary data.</text>
</comment>
<dbReference type="Gene3D" id="3.40.50.720">
    <property type="entry name" value="NAD(P)-binding Rossmann-like Domain"/>
    <property type="match status" value="1"/>
</dbReference>
<dbReference type="EMBL" id="MLFT02000001">
    <property type="protein sequence ID" value="PHT58408.1"/>
    <property type="molecule type" value="Genomic_DNA"/>
</dbReference>
<accession>A0A2G2XLP5</accession>
<sequence length="125" mass="14083">MHRSTRRVDGIDTIANTLCHVCVDSLELEAGRWVYNVMREKTHAFAGTNETQVFDEQRPSGNYYLAEVCSQWEAAALNVNKDARLALIRIVIVLEREGGALGSMLKFIKTKILDGCGLRHLDYDV</sequence>
<dbReference type="PANTHER" id="PTHR11092:SF0">
    <property type="entry name" value="EPIMERASE FAMILY PROTEIN SDR39U1"/>
    <property type="match status" value="1"/>
</dbReference>